<gene>
    <name evidence="4" type="ORF">CDEB00056_LOCUS3966</name>
</gene>
<dbReference type="EMBL" id="HBIO01005579">
    <property type="protein sequence ID" value="CAE0459125.1"/>
    <property type="molecule type" value="Transcribed_RNA"/>
</dbReference>
<dbReference type="PROSITE" id="PS50011">
    <property type="entry name" value="PROTEIN_KINASE_DOM"/>
    <property type="match status" value="1"/>
</dbReference>
<organism evidence="4">
    <name type="scientific">Chaetoceros debilis</name>
    <dbReference type="NCBI Taxonomy" id="122233"/>
    <lineage>
        <taxon>Eukaryota</taxon>
        <taxon>Sar</taxon>
        <taxon>Stramenopiles</taxon>
        <taxon>Ochrophyta</taxon>
        <taxon>Bacillariophyta</taxon>
        <taxon>Coscinodiscophyceae</taxon>
        <taxon>Chaetocerotophycidae</taxon>
        <taxon>Chaetocerotales</taxon>
        <taxon>Chaetocerotaceae</taxon>
        <taxon>Chaetoceros</taxon>
    </lineage>
</organism>
<dbReference type="SMART" id="SM00220">
    <property type="entry name" value="S_TKc"/>
    <property type="match status" value="1"/>
</dbReference>
<dbReference type="Pfam" id="PF00069">
    <property type="entry name" value="Pkinase"/>
    <property type="match status" value="1"/>
</dbReference>
<sequence length="668" mass="75033">MSRRRDLLRGGKSLQSAITESCRELSQFHEIDDNSFMAENTVKISNSSFNGSSKNLTFSTRKTFAVAQETDNPMTARNIRTVLGLTHVIEMVSNALLDIEGISYGKTNYGEGRHLYTVKDVTFEPEGCKWNASVKFSLMHLVKSHTNRRVERLFEGTMPIQVECSCVVISDSGKYNNSASGGLDVRSSVAGQGEDNTCNFDVDQLYDSDDSEDGLSSKHYSIDVTMKPTTDIQTLDKLLLKSMSTTLSCVTHDINKQLNMHDLPEFTEGCKGVAFRTIYQLNAKIKSGTFATVCLGTHRATGKRVAIKCVHRKKLSPHDDTSILCEVNILSSIKHEHICTLLDFFVEEECYFIVMPVMEGGDLFDRVGKIRNYDEGCARDLVFQMLKAISHIHENNIAHCDLKPKNLLLENKHDDASIFLADFGFASRVYAPNSLHKQCGTPYFVAPEILMRKGYDTKADMWSVGVIVYSLLSGGLPFTGKRHLDLFKAIIAGEYTFDDKWNEVSEGAKDLVRNLLVVDPLQRFSAEDALNHDWIRADSRMLRRNALGRSSQRMRTFNARLSFKSAILVTQSVIRWRNVTRDSLQKKKENFEGVLSGLENIEIKIENDEIDEDNDDDINLEMSVDEADTDVCEEVEEGILCKTKCDAIAEPVAQDTSEKDGAKEESSR</sequence>
<name>A0A7S3PXX8_9STRA</name>
<dbReference type="InterPro" id="IPR008271">
    <property type="entry name" value="Ser/Thr_kinase_AS"/>
</dbReference>
<evidence type="ECO:0000259" key="3">
    <source>
        <dbReference type="PROSITE" id="PS50011"/>
    </source>
</evidence>
<dbReference type="FunFam" id="1.10.510.10:FF:000571">
    <property type="entry name" value="Maternal embryonic leucine zipper kinase"/>
    <property type="match status" value="1"/>
</dbReference>
<reference evidence="4" key="1">
    <citation type="submission" date="2021-01" db="EMBL/GenBank/DDBJ databases">
        <authorList>
            <person name="Corre E."/>
            <person name="Pelletier E."/>
            <person name="Niang G."/>
            <person name="Scheremetjew M."/>
            <person name="Finn R."/>
            <person name="Kale V."/>
            <person name="Holt S."/>
            <person name="Cochrane G."/>
            <person name="Meng A."/>
            <person name="Brown T."/>
            <person name="Cohen L."/>
        </authorList>
    </citation>
    <scope>NUCLEOTIDE SEQUENCE</scope>
    <source>
        <strain evidence="4">MM31A-1</strain>
    </source>
</reference>
<proteinExistence type="predicted"/>
<dbReference type="CDD" id="cd05117">
    <property type="entry name" value="STKc_CAMK"/>
    <property type="match status" value="1"/>
</dbReference>
<keyword evidence="1" id="KW-0547">Nucleotide-binding</keyword>
<dbReference type="Gene3D" id="1.10.510.10">
    <property type="entry name" value="Transferase(Phosphotransferase) domain 1"/>
    <property type="match status" value="1"/>
</dbReference>
<evidence type="ECO:0000256" key="2">
    <source>
        <dbReference type="ARBA" id="ARBA00022840"/>
    </source>
</evidence>
<accession>A0A7S3PXX8</accession>
<dbReference type="AlphaFoldDB" id="A0A7S3PXX8"/>
<dbReference type="InterPro" id="IPR000719">
    <property type="entry name" value="Prot_kinase_dom"/>
</dbReference>
<evidence type="ECO:0000256" key="1">
    <source>
        <dbReference type="ARBA" id="ARBA00022741"/>
    </source>
</evidence>
<dbReference type="PANTHER" id="PTHR24347">
    <property type="entry name" value="SERINE/THREONINE-PROTEIN KINASE"/>
    <property type="match status" value="1"/>
</dbReference>
<feature type="domain" description="Protein kinase" evidence="3">
    <location>
        <begin position="279"/>
        <end position="535"/>
    </location>
</feature>
<dbReference type="GO" id="GO:0005524">
    <property type="term" value="F:ATP binding"/>
    <property type="evidence" value="ECO:0007669"/>
    <property type="project" value="UniProtKB-KW"/>
</dbReference>
<dbReference type="PROSITE" id="PS00108">
    <property type="entry name" value="PROTEIN_KINASE_ST"/>
    <property type="match status" value="1"/>
</dbReference>
<dbReference type="InterPro" id="IPR011009">
    <property type="entry name" value="Kinase-like_dom_sf"/>
</dbReference>
<dbReference type="SUPFAM" id="SSF56112">
    <property type="entry name" value="Protein kinase-like (PK-like)"/>
    <property type="match status" value="1"/>
</dbReference>
<dbReference type="GO" id="GO:0004672">
    <property type="term" value="F:protein kinase activity"/>
    <property type="evidence" value="ECO:0007669"/>
    <property type="project" value="InterPro"/>
</dbReference>
<protein>
    <recommendedName>
        <fullName evidence="3">Protein kinase domain-containing protein</fullName>
    </recommendedName>
</protein>
<evidence type="ECO:0000313" key="4">
    <source>
        <dbReference type="EMBL" id="CAE0459125.1"/>
    </source>
</evidence>
<keyword evidence="2" id="KW-0067">ATP-binding</keyword>